<sequence length="76" mass="8567">MHYFLVCQAVFCSQGDQFYVWRPRSLSASSPAGSSLGNAFQALLLEPTAAFRKLFAISLHSLIEKTMHSKKDRVQF</sequence>
<name>A0A2N5M7J9_9BACI</name>
<evidence type="ECO:0000313" key="1">
    <source>
        <dbReference type="EMBL" id="PLT30344.1"/>
    </source>
</evidence>
<proteinExistence type="predicted"/>
<protein>
    <submittedName>
        <fullName evidence="1">Uncharacterized protein</fullName>
    </submittedName>
</protein>
<reference evidence="1 2" key="1">
    <citation type="submission" date="2017-11" db="EMBL/GenBank/DDBJ databases">
        <title>Comparitive Functional Genomics of Dry Heat Resistant strains isolated from the Viking Spacecraft.</title>
        <authorList>
            <person name="Seuylemezian A."/>
            <person name="Cooper K."/>
            <person name="Vaishampayan P."/>
        </authorList>
    </citation>
    <scope>NUCLEOTIDE SEQUENCE [LARGE SCALE GENOMIC DNA]</scope>
    <source>
        <strain evidence="1 2">V1-29</strain>
    </source>
</reference>
<dbReference type="EMBL" id="PGUY01000023">
    <property type="protein sequence ID" value="PLT30344.1"/>
    <property type="molecule type" value="Genomic_DNA"/>
</dbReference>
<organism evidence="1 2">
    <name type="scientific">Peribacillus deserti</name>
    <dbReference type="NCBI Taxonomy" id="673318"/>
    <lineage>
        <taxon>Bacteria</taxon>
        <taxon>Bacillati</taxon>
        <taxon>Bacillota</taxon>
        <taxon>Bacilli</taxon>
        <taxon>Bacillales</taxon>
        <taxon>Bacillaceae</taxon>
        <taxon>Peribacillus</taxon>
    </lineage>
</organism>
<gene>
    <name evidence="1" type="ORF">CUU66_08365</name>
</gene>
<dbReference type="AlphaFoldDB" id="A0A2N5M7J9"/>
<dbReference type="Proteomes" id="UP000234748">
    <property type="component" value="Unassembled WGS sequence"/>
</dbReference>
<accession>A0A2N5M7J9</accession>
<evidence type="ECO:0000313" key="2">
    <source>
        <dbReference type="Proteomes" id="UP000234748"/>
    </source>
</evidence>
<keyword evidence="2" id="KW-1185">Reference proteome</keyword>
<comment type="caution">
    <text evidence="1">The sequence shown here is derived from an EMBL/GenBank/DDBJ whole genome shotgun (WGS) entry which is preliminary data.</text>
</comment>